<dbReference type="InterPro" id="IPR011009">
    <property type="entry name" value="Kinase-like_dom_sf"/>
</dbReference>
<gene>
    <name evidence="11" type="ORF">HINF_LOCUS4586</name>
    <name evidence="10" type="ORF">HINF_LOCUS7016</name>
</gene>
<dbReference type="EMBL" id="CATOUU010000171">
    <property type="protein sequence ID" value="CAI9919371.1"/>
    <property type="molecule type" value="Genomic_DNA"/>
</dbReference>
<dbReference type="InterPro" id="IPR000719">
    <property type="entry name" value="Prot_kinase_dom"/>
</dbReference>
<dbReference type="PROSITE" id="PS00108">
    <property type="entry name" value="PROTEIN_KINASE_ST"/>
    <property type="match status" value="1"/>
</dbReference>
<dbReference type="Proteomes" id="UP001642409">
    <property type="component" value="Unassembled WGS sequence"/>
</dbReference>
<evidence type="ECO:0000256" key="3">
    <source>
        <dbReference type="ARBA" id="ARBA00022741"/>
    </source>
</evidence>
<dbReference type="PANTHER" id="PTHR24058:SF28">
    <property type="entry name" value="SERINE_THREONINE-PROTEIN KINASE MINIBRAIN"/>
    <property type="match status" value="1"/>
</dbReference>
<evidence type="ECO:0000313" key="12">
    <source>
        <dbReference type="Proteomes" id="UP001642409"/>
    </source>
</evidence>
<dbReference type="Pfam" id="PF00069">
    <property type="entry name" value="Pkinase"/>
    <property type="match status" value="1"/>
</dbReference>
<feature type="binding site" evidence="6">
    <location>
        <position position="78"/>
    </location>
    <ligand>
        <name>ATP</name>
        <dbReference type="ChEBI" id="CHEBI:30616"/>
    </ligand>
</feature>
<dbReference type="PROSITE" id="PS50011">
    <property type="entry name" value="PROTEIN_KINASE_DOM"/>
    <property type="match status" value="1"/>
</dbReference>
<dbReference type="InterPro" id="IPR008271">
    <property type="entry name" value="Ser/Thr_kinase_AS"/>
</dbReference>
<proteinExistence type="inferred from homology"/>
<dbReference type="PROSITE" id="PS00107">
    <property type="entry name" value="PROTEIN_KINASE_ATP"/>
    <property type="match status" value="1"/>
</dbReference>
<comment type="caution">
    <text evidence="10">The sequence shown here is derived from an EMBL/GenBank/DDBJ whole genome shotgun (WGS) entry which is preliminary data.</text>
</comment>
<evidence type="ECO:0000313" key="10">
    <source>
        <dbReference type="EMBL" id="CAI9919371.1"/>
    </source>
</evidence>
<keyword evidence="1 7" id="KW-0723">Serine/threonine-protein kinase</keyword>
<feature type="region of interest" description="Disordered" evidence="8">
    <location>
        <begin position="1"/>
        <end position="27"/>
    </location>
</feature>
<dbReference type="EMBL" id="CAXDID020000008">
    <property type="protein sequence ID" value="CAL5978012.1"/>
    <property type="molecule type" value="Genomic_DNA"/>
</dbReference>
<evidence type="ECO:0000256" key="1">
    <source>
        <dbReference type="ARBA" id="ARBA00022527"/>
    </source>
</evidence>
<evidence type="ECO:0000256" key="6">
    <source>
        <dbReference type="PROSITE-ProRule" id="PRU10141"/>
    </source>
</evidence>
<protein>
    <submittedName>
        <fullName evidence="10">CMGC DYRK</fullName>
    </submittedName>
    <submittedName>
        <fullName evidence="11">Kinase</fullName>
    </submittedName>
</protein>
<accession>A0AA86NHI3</accession>
<keyword evidence="3 6" id="KW-0547">Nucleotide-binding</keyword>
<keyword evidence="2" id="KW-0808">Transferase</keyword>
<comment type="similarity">
    <text evidence="7">Belongs to the protein kinase superfamily.</text>
</comment>
<keyword evidence="4 11" id="KW-0418">Kinase</keyword>
<evidence type="ECO:0000256" key="4">
    <source>
        <dbReference type="ARBA" id="ARBA00022777"/>
    </source>
</evidence>
<dbReference type="AlphaFoldDB" id="A0AA86NHI3"/>
<evidence type="ECO:0000256" key="5">
    <source>
        <dbReference type="ARBA" id="ARBA00022840"/>
    </source>
</evidence>
<keyword evidence="12" id="KW-1185">Reference proteome</keyword>
<sequence length="362" mass="41695">MNQGMLRPNASFQNMNRPPDGIRSNKSCGNIGPIDSDGYFTCGPGEVVNGYTMVRLLGQGTFGRVLEATKNNQSFAVKISRQGDQFLSACEHELDILNKLSHTNVSPKLHDQFQLYGCVFMVMEFCEQNFQDYLAQFRSGLPFRLFTQVATRLAHLLHTLHLLHIVHADFKPANIMLLRYNDLSSLRLIDFGSANSSADLEHYIQSRWFRAPEVLFKKRPYTSKIDSWGLGCVLFFARKRVHLFEASSEHMLCRQMIGILKMPSHFNSTFFVKNTFQFLFQNKKELEELEIDKNAPFFPNSGVLKAVGRPQCDARDWKVELQNVELDEGDEEEEIIMKIIKGLIQWEPEERFDVKKVLDILE</sequence>
<name>A0AA86NHI3_9EUKA</name>
<dbReference type="Gene3D" id="1.10.510.10">
    <property type="entry name" value="Transferase(Phosphotransferase) domain 1"/>
    <property type="match status" value="1"/>
</dbReference>
<evidence type="ECO:0000313" key="11">
    <source>
        <dbReference type="EMBL" id="CAL5978012.1"/>
    </source>
</evidence>
<dbReference type="InterPro" id="IPR050494">
    <property type="entry name" value="Ser_Thr_dual-spec_kinase"/>
</dbReference>
<evidence type="ECO:0000256" key="7">
    <source>
        <dbReference type="RuleBase" id="RU000304"/>
    </source>
</evidence>
<organism evidence="10">
    <name type="scientific">Hexamita inflata</name>
    <dbReference type="NCBI Taxonomy" id="28002"/>
    <lineage>
        <taxon>Eukaryota</taxon>
        <taxon>Metamonada</taxon>
        <taxon>Diplomonadida</taxon>
        <taxon>Hexamitidae</taxon>
        <taxon>Hexamitinae</taxon>
        <taxon>Hexamita</taxon>
    </lineage>
</organism>
<dbReference type="PANTHER" id="PTHR24058">
    <property type="entry name" value="DUAL SPECIFICITY PROTEIN KINASE"/>
    <property type="match status" value="1"/>
</dbReference>
<reference evidence="10" key="1">
    <citation type="submission" date="2023-06" db="EMBL/GenBank/DDBJ databases">
        <authorList>
            <person name="Kurt Z."/>
        </authorList>
    </citation>
    <scope>NUCLEOTIDE SEQUENCE</scope>
</reference>
<evidence type="ECO:0000256" key="2">
    <source>
        <dbReference type="ARBA" id="ARBA00022679"/>
    </source>
</evidence>
<feature type="domain" description="Protein kinase" evidence="9">
    <location>
        <begin position="51"/>
        <end position="362"/>
    </location>
</feature>
<dbReference type="SUPFAM" id="SSF56112">
    <property type="entry name" value="Protein kinase-like (PK-like)"/>
    <property type="match status" value="1"/>
</dbReference>
<dbReference type="Gene3D" id="3.30.200.20">
    <property type="entry name" value="Phosphorylase Kinase, domain 1"/>
    <property type="match status" value="1"/>
</dbReference>
<dbReference type="GO" id="GO:0005524">
    <property type="term" value="F:ATP binding"/>
    <property type="evidence" value="ECO:0007669"/>
    <property type="project" value="UniProtKB-UniRule"/>
</dbReference>
<evidence type="ECO:0000256" key="8">
    <source>
        <dbReference type="SAM" id="MobiDB-lite"/>
    </source>
</evidence>
<dbReference type="InterPro" id="IPR017441">
    <property type="entry name" value="Protein_kinase_ATP_BS"/>
</dbReference>
<evidence type="ECO:0000259" key="9">
    <source>
        <dbReference type="PROSITE" id="PS50011"/>
    </source>
</evidence>
<reference evidence="11 12" key="2">
    <citation type="submission" date="2024-07" db="EMBL/GenBank/DDBJ databases">
        <authorList>
            <person name="Akdeniz Z."/>
        </authorList>
    </citation>
    <scope>NUCLEOTIDE SEQUENCE [LARGE SCALE GENOMIC DNA]</scope>
</reference>
<dbReference type="GO" id="GO:0004674">
    <property type="term" value="F:protein serine/threonine kinase activity"/>
    <property type="evidence" value="ECO:0007669"/>
    <property type="project" value="UniProtKB-KW"/>
</dbReference>
<keyword evidence="5 6" id="KW-0067">ATP-binding</keyword>